<protein>
    <submittedName>
        <fullName evidence="2">Uncharacterized protein</fullName>
    </submittedName>
</protein>
<sequence length="79" mass="9020">MARPVMIPQDAMDLTKGLLLTLFTFLTMGQLLLCMARTKRPRSDNPQPKGPSENQGEKRKKARHEAHMKLIQEKNVTCE</sequence>
<evidence type="ECO:0000256" key="1">
    <source>
        <dbReference type="SAM" id="MobiDB-lite"/>
    </source>
</evidence>
<dbReference type="EMBL" id="CAUOFW020003946">
    <property type="protein sequence ID" value="CAK9162711.1"/>
    <property type="molecule type" value="Genomic_DNA"/>
</dbReference>
<dbReference type="AlphaFoldDB" id="A0ABC8SZU6"/>
<keyword evidence="3" id="KW-1185">Reference proteome</keyword>
<organism evidence="2 3">
    <name type="scientific">Ilex paraguariensis</name>
    <name type="common">yerba mate</name>
    <dbReference type="NCBI Taxonomy" id="185542"/>
    <lineage>
        <taxon>Eukaryota</taxon>
        <taxon>Viridiplantae</taxon>
        <taxon>Streptophyta</taxon>
        <taxon>Embryophyta</taxon>
        <taxon>Tracheophyta</taxon>
        <taxon>Spermatophyta</taxon>
        <taxon>Magnoliopsida</taxon>
        <taxon>eudicotyledons</taxon>
        <taxon>Gunneridae</taxon>
        <taxon>Pentapetalae</taxon>
        <taxon>asterids</taxon>
        <taxon>campanulids</taxon>
        <taxon>Aquifoliales</taxon>
        <taxon>Aquifoliaceae</taxon>
        <taxon>Ilex</taxon>
    </lineage>
</organism>
<feature type="region of interest" description="Disordered" evidence="1">
    <location>
        <begin position="37"/>
        <end position="79"/>
    </location>
</feature>
<feature type="non-terminal residue" evidence="2">
    <location>
        <position position="79"/>
    </location>
</feature>
<comment type="caution">
    <text evidence="2">The sequence shown here is derived from an EMBL/GenBank/DDBJ whole genome shotgun (WGS) entry which is preliminary data.</text>
</comment>
<reference evidence="2 3" key="1">
    <citation type="submission" date="2024-02" db="EMBL/GenBank/DDBJ databases">
        <authorList>
            <person name="Vignale AGUSTIN F."/>
            <person name="Sosa J E."/>
            <person name="Modenutti C."/>
        </authorList>
    </citation>
    <scope>NUCLEOTIDE SEQUENCE [LARGE SCALE GENOMIC DNA]</scope>
</reference>
<gene>
    <name evidence="2" type="ORF">ILEXP_LOCUS31657</name>
</gene>
<name>A0ABC8SZU6_9AQUA</name>
<accession>A0ABC8SZU6</accession>
<proteinExistence type="predicted"/>
<evidence type="ECO:0000313" key="2">
    <source>
        <dbReference type="EMBL" id="CAK9162711.1"/>
    </source>
</evidence>
<dbReference type="Proteomes" id="UP001642360">
    <property type="component" value="Unassembled WGS sequence"/>
</dbReference>
<evidence type="ECO:0000313" key="3">
    <source>
        <dbReference type="Proteomes" id="UP001642360"/>
    </source>
</evidence>